<dbReference type="InterPro" id="IPR011990">
    <property type="entry name" value="TPR-like_helical_dom_sf"/>
</dbReference>
<dbReference type="PROSITE" id="PS51257">
    <property type="entry name" value="PROKAR_LIPOPROTEIN"/>
    <property type="match status" value="1"/>
</dbReference>
<protein>
    <submittedName>
        <fullName evidence="2">SusD/RagB family nutrient-binding outer membrane lipoprotein</fullName>
    </submittedName>
</protein>
<gene>
    <name evidence="2" type="ORF">IC231_15750</name>
</gene>
<dbReference type="EMBL" id="JACWZZ010000003">
    <property type="protein sequence ID" value="MBD2716499.1"/>
    <property type="molecule type" value="Genomic_DNA"/>
</dbReference>
<feature type="signal peptide" evidence="1">
    <location>
        <begin position="1"/>
        <end position="19"/>
    </location>
</feature>
<dbReference type="InterPro" id="IPR041662">
    <property type="entry name" value="SusD-like_2"/>
</dbReference>
<organism evidence="2 3">
    <name type="scientific">Hymenobacter duratus</name>
    <dbReference type="NCBI Taxonomy" id="2771356"/>
    <lineage>
        <taxon>Bacteria</taxon>
        <taxon>Pseudomonadati</taxon>
        <taxon>Bacteroidota</taxon>
        <taxon>Cytophagia</taxon>
        <taxon>Cytophagales</taxon>
        <taxon>Hymenobacteraceae</taxon>
        <taxon>Hymenobacter</taxon>
    </lineage>
</organism>
<keyword evidence="3" id="KW-1185">Reference proteome</keyword>
<comment type="caution">
    <text evidence="2">The sequence shown here is derived from an EMBL/GenBank/DDBJ whole genome shotgun (WGS) entry which is preliminary data.</text>
</comment>
<keyword evidence="1" id="KW-0732">Signal</keyword>
<name>A0ABR8JPM9_9BACT</name>
<dbReference type="Pfam" id="PF12771">
    <property type="entry name" value="SusD-like_2"/>
    <property type="match status" value="1"/>
</dbReference>
<sequence>MKNYTLLLLLALSSGLASCTDGFEELNTDPNRIEKISPGTLLNPIVYEVAAFNTQRADAFTFDIMQVALPFPSVSGGVHRYVVSESAGNSTWTTYYRWLANIREMRAAAVAAQDPNYEAVAMTLNAWVYANLTDCFGDVPMTEASRAEEGILYPAFDSQQQIYTQLLDDLDRANGLFDTAKPMSYGSDLLYNNSVANWRRFCNSLRLRLLLRVSKRPEMNAPTRLAAMLNDPTRYPVFTQNSEAAILKITGVAPNVSPWGRAVDFTTFRAAAEFFIDNLNAWSDPRLPKFNTQARTQTGSTTIGYRGIPSAYGGSDAQFQFQPSNQNIALVTATVAAPMQSVLMSYAEVEFIRAEAAQKGWTTADDRTHYERGVKAAVEQWGAVLPTTYFQNTAAAYDGSLARIMLQKYYALYFNDYQQWFEYRRTGLPVLPRGQDLQNGGRMPVRFRYPLVVQTNNGTNYRAAVQAMGADDVNTKVWWEK</sequence>
<evidence type="ECO:0000313" key="3">
    <source>
        <dbReference type="Proteomes" id="UP000642468"/>
    </source>
</evidence>
<reference evidence="2 3" key="1">
    <citation type="submission" date="2020-09" db="EMBL/GenBank/DDBJ databases">
        <authorList>
            <person name="Kim M.K."/>
        </authorList>
    </citation>
    <scope>NUCLEOTIDE SEQUENCE [LARGE SCALE GENOMIC DNA]</scope>
    <source>
        <strain evidence="2 3">BT646</strain>
    </source>
</reference>
<dbReference type="SUPFAM" id="SSF48452">
    <property type="entry name" value="TPR-like"/>
    <property type="match status" value="1"/>
</dbReference>
<proteinExistence type="predicted"/>
<accession>A0ABR8JPM9</accession>
<dbReference type="Proteomes" id="UP000642468">
    <property type="component" value="Unassembled WGS sequence"/>
</dbReference>
<evidence type="ECO:0000313" key="2">
    <source>
        <dbReference type="EMBL" id="MBD2716499.1"/>
    </source>
</evidence>
<dbReference type="RefSeq" id="WP_190785450.1">
    <property type="nucleotide sequence ID" value="NZ_JACWZZ010000003.1"/>
</dbReference>
<dbReference type="Gene3D" id="1.25.40.390">
    <property type="match status" value="1"/>
</dbReference>
<keyword evidence="2" id="KW-0449">Lipoprotein</keyword>
<evidence type="ECO:0000256" key="1">
    <source>
        <dbReference type="SAM" id="SignalP"/>
    </source>
</evidence>
<feature type="chain" id="PRO_5047288305" evidence="1">
    <location>
        <begin position="20"/>
        <end position="481"/>
    </location>
</feature>